<accession>A0ABS5FZF5</accession>
<reference evidence="2" key="1">
    <citation type="journal article" date="2021" name="ISME J.">
        <title>Evolutionary origin and ecological implication of a unique nif island in free-living Bradyrhizobium lineages.</title>
        <authorList>
            <person name="Tao J."/>
        </authorList>
    </citation>
    <scope>NUCLEOTIDE SEQUENCE [LARGE SCALE GENOMIC DNA]</scope>
    <source>
        <strain evidence="2">SZCCT0094</strain>
    </source>
</reference>
<evidence type="ECO:0000313" key="1">
    <source>
        <dbReference type="EMBL" id="MBR1134335.1"/>
    </source>
</evidence>
<evidence type="ECO:0008006" key="3">
    <source>
        <dbReference type="Google" id="ProtNLM"/>
    </source>
</evidence>
<dbReference type="PANTHER" id="PTHR36931">
    <property type="entry name" value="UPF0153 PROTEIN YEIW"/>
    <property type="match status" value="1"/>
</dbReference>
<name>A0ABS5FZF5_9BRAD</name>
<dbReference type="InterPro" id="IPR052572">
    <property type="entry name" value="UPF0153_domain"/>
</dbReference>
<organism evidence="1 2">
    <name type="scientific">Bradyrhizobium denitrificans</name>
    <dbReference type="NCBI Taxonomy" id="2734912"/>
    <lineage>
        <taxon>Bacteria</taxon>
        <taxon>Pseudomonadati</taxon>
        <taxon>Pseudomonadota</taxon>
        <taxon>Alphaproteobacteria</taxon>
        <taxon>Hyphomicrobiales</taxon>
        <taxon>Nitrobacteraceae</taxon>
        <taxon>Bradyrhizobium</taxon>
    </lineage>
</organism>
<comment type="caution">
    <text evidence="1">The sequence shown here is derived from an EMBL/GenBank/DDBJ whole genome shotgun (WGS) entry which is preliminary data.</text>
</comment>
<keyword evidence="2" id="KW-1185">Reference proteome</keyword>
<sequence length="172" mass="19694">MTSSCETSRQCGDCTLCCKIMEIEQLDKPAQTWCRHCRPRHGCAIYQTRPIECVDFRCLWLSNVQLDDSWKPSRAKLVLTMSADGVEVRCDPGFPEAWRRPPYEAQIREWARRGEDNDVTVLVIIGRRMILITPGQDFDLGEVGRDERIVREFEGTHVVGVRVVKADPARDA</sequence>
<protein>
    <recommendedName>
        <fullName evidence="3">Fe-S oxidoreductase</fullName>
    </recommendedName>
</protein>
<proteinExistence type="predicted"/>
<dbReference type="PANTHER" id="PTHR36931:SF1">
    <property type="entry name" value="UPF0153 PROTEIN YEIW"/>
    <property type="match status" value="1"/>
</dbReference>
<gene>
    <name evidence="1" type="ORF">JQ619_00990</name>
</gene>
<dbReference type="Proteomes" id="UP001314635">
    <property type="component" value="Unassembled WGS sequence"/>
</dbReference>
<evidence type="ECO:0000313" key="2">
    <source>
        <dbReference type="Proteomes" id="UP001314635"/>
    </source>
</evidence>
<dbReference type="EMBL" id="JAFCLK010000001">
    <property type="protein sequence ID" value="MBR1134335.1"/>
    <property type="molecule type" value="Genomic_DNA"/>
</dbReference>